<keyword evidence="8" id="KW-1185">Reference proteome</keyword>
<gene>
    <name evidence="7" type="ORF">N869_10160</name>
</gene>
<feature type="domain" description="Fe/B12 periplasmic-binding" evidence="6">
    <location>
        <begin position="69"/>
        <end position="346"/>
    </location>
</feature>
<evidence type="ECO:0000256" key="5">
    <source>
        <dbReference type="SAM" id="SignalP"/>
    </source>
</evidence>
<dbReference type="InterPro" id="IPR051313">
    <property type="entry name" value="Bact_iron-sidero_bind"/>
</dbReference>
<dbReference type="EMBL" id="AXCZ01000276">
    <property type="protein sequence ID" value="KGM08635.1"/>
    <property type="molecule type" value="Genomic_DNA"/>
</dbReference>
<protein>
    <submittedName>
        <fullName evidence="7">Iron ABC transporter substrate-binding protein</fullName>
    </submittedName>
</protein>
<comment type="similarity">
    <text evidence="2">Belongs to the bacterial solute-binding protein 8 family.</text>
</comment>
<evidence type="ECO:0000256" key="1">
    <source>
        <dbReference type="ARBA" id="ARBA00004196"/>
    </source>
</evidence>
<keyword evidence="4 5" id="KW-0732">Signal</keyword>
<feature type="chain" id="PRO_5038445973" evidence="5">
    <location>
        <begin position="29"/>
        <end position="348"/>
    </location>
</feature>
<keyword evidence="3" id="KW-0813">Transport</keyword>
<dbReference type="Pfam" id="PF01497">
    <property type="entry name" value="Peripla_BP_2"/>
    <property type="match status" value="1"/>
</dbReference>
<evidence type="ECO:0000256" key="4">
    <source>
        <dbReference type="ARBA" id="ARBA00022729"/>
    </source>
</evidence>
<dbReference type="PANTHER" id="PTHR30532:SF28">
    <property type="entry name" value="PETROBACTIN-BINDING PROTEIN YCLQ"/>
    <property type="match status" value="1"/>
</dbReference>
<dbReference type="RefSeq" id="WP_052105620.1">
    <property type="nucleotide sequence ID" value="NZ_AXCZ01000276.1"/>
</dbReference>
<dbReference type="OrthoDB" id="1846031at2"/>
<evidence type="ECO:0000256" key="2">
    <source>
        <dbReference type="ARBA" id="ARBA00008814"/>
    </source>
</evidence>
<feature type="signal peptide" evidence="5">
    <location>
        <begin position="1"/>
        <end position="28"/>
    </location>
</feature>
<name>A0A0A0BL90_9CELL</name>
<dbReference type="InterPro" id="IPR002491">
    <property type="entry name" value="ABC_transptr_periplasmic_BD"/>
</dbReference>
<dbReference type="Gene3D" id="3.40.50.1980">
    <property type="entry name" value="Nitrogenase molybdenum iron protein domain"/>
    <property type="match status" value="2"/>
</dbReference>
<organism evidence="7 8">
    <name type="scientific">Cellulomonas bogoriensis 69B4 = DSM 16987</name>
    <dbReference type="NCBI Taxonomy" id="1386082"/>
    <lineage>
        <taxon>Bacteria</taxon>
        <taxon>Bacillati</taxon>
        <taxon>Actinomycetota</taxon>
        <taxon>Actinomycetes</taxon>
        <taxon>Micrococcales</taxon>
        <taxon>Cellulomonadaceae</taxon>
        <taxon>Cellulomonas</taxon>
    </lineage>
</organism>
<dbReference type="SUPFAM" id="SSF53807">
    <property type="entry name" value="Helical backbone' metal receptor"/>
    <property type="match status" value="1"/>
</dbReference>
<reference evidence="7 8" key="1">
    <citation type="submission" date="2013-08" db="EMBL/GenBank/DDBJ databases">
        <title>Genome sequencing of Cellulomonas bogoriensis 69B4.</title>
        <authorList>
            <person name="Chen F."/>
            <person name="Li Y."/>
            <person name="Wang G."/>
        </authorList>
    </citation>
    <scope>NUCLEOTIDE SEQUENCE [LARGE SCALE GENOMIC DNA]</scope>
    <source>
        <strain evidence="7 8">69B4</strain>
    </source>
</reference>
<evidence type="ECO:0000313" key="8">
    <source>
        <dbReference type="Proteomes" id="UP000054314"/>
    </source>
</evidence>
<dbReference type="GO" id="GO:1901678">
    <property type="term" value="P:iron coordination entity transport"/>
    <property type="evidence" value="ECO:0007669"/>
    <property type="project" value="UniProtKB-ARBA"/>
</dbReference>
<evidence type="ECO:0000313" key="7">
    <source>
        <dbReference type="EMBL" id="KGM08635.1"/>
    </source>
</evidence>
<comment type="subcellular location">
    <subcellularLocation>
        <location evidence="1">Cell envelope</location>
    </subcellularLocation>
</comment>
<dbReference type="GO" id="GO:0030288">
    <property type="term" value="C:outer membrane-bounded periplasmic space"/>
    <property type="evidence" value="ECO:0007669"/>
    <property type="project" value="TreeGrafter"/>
</dbReference>
<comment type="caution">
    <text evidence="7">The sequence shown here is derived from an EMBL/GenBank/DDBJ whole genome shotgun (WGS) entry which is preliminary data.</text>
</comment>
<dbReference type="AlphaFoldDB" id="A0A0A0BL90"/>
<dbReference type="PANTHER" id="PTHR30532">
    <property type="entry name" value="IRON III DICITRATE-BINDING PERIPLASMIC PROTEIN"/>
    <property type="match status" value="1"/>
</dbReference>
<sequence length="348" mass="36884">MHARTRPGTRAPHVRVLALAATAALALAACTADPEDPATPGPDPTGDATFPVTIDHALGQAVVPERPERVVTLGWGSHDTVLALGVVPVGIPADSWAGDPETGLLPWTQAAIDELGGEQPTTYTDLPEVNVEQIAGLAPDLILAPYSGISQEVYDQLATLAPTVAYPEQPWLLPWQDQTLLNGRALGMEDQAQELIDQTTGLIEQAAQDNPELAGTTFAYVYATPDGALAAYVEGDPRVDLLTSLGMELAPAIADLDTPEGTFYADLGTEGTDLLEDVDLLLTWYNDTEEQAAVEGLGTFQAIPAVERGTYLPLLDRQLGMAMTTTTALSVPWGLDTFVPQLLQALDQ</sequence>
<dbReference type="Proteomes" id="UP000054314">
    <property type="component" value="Unassembled WGS sequence"/>
</dbReference>
<evidence type="ECO:0000259" key="6">
    <source>
        <dbReference type="PROSITE" id="PS50983"/>
    </source>
</evidence>
<accession>A0A0A0BL90</accession>
<proteinExistence type="inferred from homology"/>
<evidence type="ECO:0000256" key="3">
    <source>
        <dbReference type="ARBA" id="ARBA00022448"/>
    </source>
</evidence>
<dbReference type="PROSITE" id="PS50983">
    <property type="entry name" value="FE_B12_PBP"/>
    <property type="match status" value="1"/>
</dbReference>
<dbReference type="PROSITE" id="PS51257">
    <property type="entry name" value="PROKAR_LIPOPROTEIN"/>
    <property type="match status" value="1"/>
</dbReference>